<keyword evidence="3" id="KW-0732">Signal</keyword>
<name>A0AAN7US57_9COLE</name>
<dbReference type="Proteomes" id="UP001329430">
    <property type="component" value="Unassembled WGS sequence"/>
</dbReference>
<gene>
    <name evidence="6" type="ORF">RI129_000001</name>
</gene>
<protein>
    <recommendedName>
        <fullName evidence="5">VWFC domain-containing protein</fullName>
    </recommendedName>
</protein>
<dbReference type="SUPFAM" id="SSF57603">
    <property type="entry name" value="FnI-like domain"/>
    <property type="match status" value="2"/>
</dbReference>
<dbReference type="SMART" id="SM00214">
    <property type="entry name" value="VWC"/>
    <property type="match status" value="2"/>
</dbReference>
<sequence length="246" mass="27406">MVFKGFNSSLTLIYILLLMFSVCIVGDVVYGAEEPVPADQPCLKCKCEPPGVQCETTRCIKKPGCKAIHKPNECCPEYQCECEHRGRMYANGERIETPAGGECKVCYCRGGELQCGEVSCYIRTDCEGRTVPGQCCPKYDHCPPRDVQKITIQEIIPEIKEIPITGPPKREINLLTHGQVLDGKVIDKLKDDISDTETESSEISEIYHHPPPILKIGDQLLVLKKGELIPKKDISTTATSNHRNWS</sequence>
<evidence type="ECO:0000256" key="4">
    <source>
        <dbReference type="SAM" id="Phobius"/>
    </source>
</evidence>
<keyword evidence="4" id="KW-0472">Membrane</keyword>
<evidence type="ECO:0000256" key="3">
    <source>
        <dbReference type="ARBA" id="ARBA00022729"/>
    </source>
</evidence>
<evidence type="ECO:0000256" key="1">
    <source>
        <dbReference type="ARBA" id="ARBA00004613"/>
    </source>
</evidence>
<evidence type="ECO:0000256" key="2">
    <source>
        <dbReference type="ARBA" id="ARBA00022525"/>
    </source>
</evidence>
<dbReference type="PANTHER" id="PTHR46698">
    <property type="entry name" value="CROSSVEINLESS 2"/>
    <property type="match status" value="1"/>
</dbReference>
<dbReference type="GO" id="GO:0030513">
    <property type="term" value="P:positive regulation of BMP signaling pathway"/>
    <property type="evidence" value="ECO:0007669"/>
    <property type="project" value="TreeGrafter"/>
</dbReference>
<evidence type="ECO:0000313" key="7">
    <source>
        <dbReference type="Proteomes" id="UP001329430"/>
    </source>
</evidence>
<keyword evidence="4" id="KW-1133">Transmembrane helix</keyword>
<dbReference type="AlphaFoldDB" id="A0AAN7US57"/>
<dbReference type="Gene3D" id="2.10.70.10">
    <property type="entry name" value="Complement Module, domain 1"/>
    <property type="match status" value="1"/>
</dbReference>
<dbReference type="EMBL" id="JAVRBK010000068">
    <property type="protein sequence ID" value="KAK5637815.1"/>
    <property type="molecule type" value="Genomic_DNA"/>
</dbReference>
<dbReference type="GO" id="GO:0036122">
    <property type="term" value="F:BMP binding"/>
    <property type="evidence" value="ECO:0007669"/>
    <property type="project" value="TreeGrafter"/>
</dbReference>
<comment type="caution">
    <text evidence="6">The sequence shown here is derived from an EMBL/GenBank/DDBJ whole genome shotgun (WGS) entry which is preliminary data.</text>
</comment>
<evidence type="ECO:0000313" key="6">
    <source>
        <dbReference type="EMBL" id="KAK5637815.1"/>
    </source>
</evidence>
<feature type="transmembrane region" description="Helical" evidence="4">
    <location>
        <begin position="12"/>
        <end position="32"/>
    </location>
</feature>
<dbReference type="InterPro" id="IPR052424">
    <property type="entry name" value="Kielin_Chordin-BMP_Reg"/>
</dbReference>
<keyword evidence="4" id="KW-0812">Transmembrane</keyword>
<dbReference type="PROSITE" id="PS50184">
    <property type="entry name" value="VWFC_2"/>
    <property type="match status" value="1"/>
</dbReference>
<dbReference type="GO" id="GO:0005576">
    <property type="term" value="C:extracellular region"/>
    <property type="evidence" value="ECO:0007669"/>
    <property type="project" value="UniProtKB-SubCell"/>
</dbReference>
<reference evidence="6 7" key="1">
    <citation type="journal article" date="2024" name="Insects">
        <title>An Improved Chromosome-Level Genome Assembly of the Firefly Pyrocoelia pectoralis.</title>
        <authorList>
            <person name="Fu X."/>
            <person name="Meyer-Rochow V.B."/>
            <person name="Ballantyne L."/>
            <person name="Zhu X."/>
        </authorList>
    </citation>
    <scope>NUCLEOTIDE SEQUENCE [LARGE SCALE GENOMIC DNA]</scope>
    <source>
        <strain evidence="6">XCY_ONT2</strain>
    </source>
</reference>
<keyword evidence="2" id="KW-0964">Secreted</keyword>
<accession>A0AAN7US57</accession>
<evidence type="ECO:0000259" key="5">
    <source>
        <dbReference type="PROSITE" id="PS50184"/>
    </source>
</evidence>
<dbReference type="InterPro" id="IPR001007">
    <property type="entry name" value="VWF_dom"/>
</dbReference>
<comment type="subcellular location">
    <subcellularLocation>
        <location evidence="1">Secreted</location>
    </subcellularLocation>
</comment>
<proteinExistence type="predicted"/>
<feature type="domain" description="VWFC" evidence="5">
    <location>
        <begin position="82"/>
        <end position="143"/>
    </location>
</feature>
<keyword evidence="7" id="KW-1185">Reference proteome</keyword>
<organism evidence="6 7">
    <name type="scientific">Pyrocoelia pectoralis</name>
    <dbReference type="NCBI Taxonomy" id="417401"/>
    <lineage>
        <taxon>Eukaryota</taxon>
        <taxon>Metazoa</taxon>
        <taxon>Ecdysozoa</taxon>
        <taxon>Arthropoda</taxon>
        <taxon>Hexapoda</taxon>
        <taxon>Insecta</taxon>
        <taxon>Pterygota</taxon>
        <taxon>Neoptera</taxon>
        <taxon>Endopterygota</taxon>
        <taxon>Coleoptera</taxon>
        <taxon>Polyphaga</taxon>
        <taxon>Elateriformia</taxon>
        <taxon>Elateroidea</taxon>
        <taxon>Lampyridae</taxon>
        <taxon>Lampyrinae</taxon>
        <taxon>Pyrocoelia</taxon>
    </lineage>
</organism>
<dbReference type="PANTHER" id="PTHR46698:SF4">
    <property type="entry name" value="CROSSVEINLESS 2"/>
    <property type="match status" value="1"/>
</dbReference>